<keyword evidence="1" id="KW-0472">Membrane</keyword>
<dbReference type="Proteomes" id="UP000472276">
    <property type="component" value="Unassembled WGS sequence"/>
</dbReference>
<evidence type="ECO:0000256" key="1">
    <source>
        <dbReference type="SAM" id="Phobius"/>
    </source>
</evidence>
<name>A0AAZ1X6F1_OREAU</name>
<keyword evidence="3" id="KW-1185">Reference proteome</keyword>
<dbReference type="AlphaFoldDB" id="A0AAZ1X6F1"/>
<dbReference type="Ensembl" id="ENSOABT00000080467.1">
    <property type="protein sequence ID" value="ENSOABP00000063209.1"/>
    <property type="gene ID" value="ENSOABG00000027253.1"/>
</dbReference>
<reference evidence="3" key="1">
    <citation type="submission" date="2020-03" db="EMBL/GenBank/DDBJ databases">
        <title>Evolution of repeat sequences and sex chromosomes of tilapia species revealed by chromosome-level genomes.</title>
        <authorList>
            <person name="Xu L."/>
            <person name="Tao W."/>
            <person name="Wang D."/>
            <person name="Zhou Q."/>
        </authorList>
    </citation>
    <scope>NUCLEOTIDE SEQUENCE [LARGE SCALE GENOMIC DNA]</scope>
    <source>
        <strain evidence="3">Israel</strain>
    </source>
</reference>
<keyword evidence="1" id="KW-0812">Transmembrane</keyword>
<feature type="transmembrane region" description="Helical" evidence="1">
    <location>
        <begin position="20"/>
        <end position="38"/>
    </location>
</feature>
<proteinExistence type="predicted"/>
<reference evidence="2" key="3">
    <citation type="submission" date="2025-09" db="UniProtKB">
        <authorList>
            <consortium name="Ensembl"/>
        </authorList>
    </citation>
    <scope>IDENTIFICATION</scope>
</reference>
<reference evidence="2" key="2">
    <citation type="submission" date="2025-08" db="UniProtKB">
        <authorList>
            <consortium name="Ensembl"/>
        </authorList>
    </citation>
    <scope>IDENTIFICATION</scope>
</reference>
<keyword evidence="1" id="KW-1133">Transmembrane helix</keyword>
<protein>
    <submittedName>
        <fullName evidence="2">Uncharacterized protein</fullName>
    </submittedName>
</protein>
<sequence length="91" mass="10345">MLNFDKDRRLLFQCRPFSNQWPAVFGNVILAGVALLLAERERGARGLEKVREWCTGQLGLLTFTSGSKNQEFPFVLSFLIQAHDLDCDKLS</sequence>
<organism evidence="2 3">
    <name type="scientific">Oreochromis aureus</name>
    <name type="common">Israeli tilapia</name>
    <name type="synonym">Chromis aureus</name>
    <dbReference type="NCBI Taxonomy" id="47969"/>
    <lineage>
        <taxon>Eukaryota</taxon>
        <taxon>Metazoa</taxon>
        <taxon>Chordata</taxon>
        <taxon>Craniata</taxon>
        <taxon>Vertebrata</taxon>
        <taxon>Euteleostomi</taxon>
        <taxon>Actinopterygii</taxon>
        <taxon>Neopterygii</taxon>
        <taxon>Teleostei</taxon>
        <taxon>Neoteleostei</taxon>
        <taxon>Acanthomorphata</taxon>
        <taxon>Ovalentaria</taxon>
        <taxon>Cichlomorphae</taxon>
        <taxon>Cichliformes</taxon>
        <taxon>Cichlidae</taxon>
        <taxon>African cichlids</taxon>
        <taxon>Pseudocrenilabrinae</taxon>
        <taxon>Oreochromini</taxon>
        <taxon>Oreochromis</taxon>
    </lineage>
</organism>
<accession>A0AAZ1X6F1</accession>
<evidence type="ECO:0000313" key="2">
    <source>
        <dbReference type="Ensembl" id="ENSOABP00000063209.1"/>
    </source>
</evidence>
<evidence type="ECO:0000313" key="3">
    <source>
        <dbReference type="Proteomes" id="UP000472276"/>
    </source>
</evidence>